<reference evidence="2" key="1">
    <citation type="journal article" date="2022" name="Mol. Ecol. Resour.">
        <title>The genomes of chicory, endive, great burdock and yacon provide insights into Asteraceae palaeo-polyploidization history and plant inulin production.</title>
        <authorList>
            <person name="Fan W."/>
            <person name="Wang S."/>
            <person name="Wang H."/>
            <person name="Wang A."/>
            <person name="Jiang F."/>
            <person name="Liu H."/>
            <person name="Zhao H."/>
            <person name="Xu D."/>
            <person name="Zhang Y."/>
        </authorList>
    </citation>
    <scope>NUCLEOTIDE SEQUENCE [LARGE SCALE GENOMIC DNA]</scope>
    <source>
        <strain evidence="2">cv. Yunnan</strain>
    </source>
</reference>
<evidence type="ECO:0000313" key="2">
    <source>
        <dbReference type="Proteomes" id="UP001056120"/>
    </source>
</evidence>
<comment type="caution">
    <text evidence="1">The sequence shown here is derived from an EMBL/GenBank/DDBJ whole genome shotgun (WGS) entry which is preliminary data.</text>
</comment>
<accession>A0ACB9ER91</accession>
<sequence length="85" mass="9837">MGVNFGYDEHSVIVYAVCHGKHYNLVWWFGYIVLCVSLASNTDVNESRNMVLKMLNLHKGVLKGRCAYATHNEQKKQRKPEHDDE</sequence>
<keyword evidence="2" id="KW-1185">Reference proteome</keyword>
<reference evidence="1 2" key="2">
    <citation type="journal article" date="2022" name="Mol. Ecol. Resour.">
        <title>The genomes of chicory, endive, great burdock and yacon provide insights into Asteraceae paleo-polyploidization history and plant inulin production.</title>
        <authorList>
            <person name="Fan W."/>
            <person name="Wang S."/>
            <person name="Wang H."/>
            <person name="Wang A."/>
            <person name="Jiang F."/>
            <person name="Liu H."/>
            <person name="Zhao H."/>
            <person name="Xu D."/>
            <person name="Zhang Y."/>
        </authorList>
    </citation>
    <scope>NUCLEOTIDE SEQUENCE [LARGE SCALE GENOMIC DNA]</scope>
    <source>
        <strain evidence="2">cv. Yunnan</strain>
        <tissue evidence="1">Leaves</tissue>
    </source>
</reference>
<dbReference type="Proteomes" id="UP001056120">
    <property type="component" value="Linkage Group LG17"/>
</dbReference>
<protein>
    <submittedName>
        <fullName evidence="1">Uncharacterized protein</fullName>
    </submittedName>
</protein>
<proteinExistence type="predicted"/>
<name>A0ACB9ER91_9ASTR</name>
<organism evidence="1 2">
    <name type="scientific">Smallanthus sonchifolius</name>
    <dbReference type="NCBI Taxonomy" id="185202"/>
    <lineage>
        <taxon>Eukaryota</taxon>
        <taxon>Viridiplantae</taxon>
        <taxon>Streptophyta</taxon>
        <taxon>Embryophyta</taxon>
        <taxon>Tracheophyta</taxon>
        <taxon>Spermatophyta</taxon>
        <taxon>Magnoliopsida</taxon>
        <taxon>eudicotyledons</taxon>
        <taxon>Gunneridae</taxon>
        <taxon>Pentapetalae</taxon>
        <taxon>asterids</taxon>
        <taxon>campanulids</taxon>
        <taxon>Asterales</taxon>
        <taxon>Asteraceae</taxon>
        <taxon>Asteroideae</taxon>
        <taxon>Heliantheae alliance</taxon>
        <taxon>Millerieae</taxon>
        <taxon>Smallanthus</taxon>
    </lineage>
</organism>
<evidence type="ECO:0000313" key="1">
    <source>
        <dbReference type="EMBL" id="KAI3761377.1"/>
    </source>
</evidence>
<dbReference type="EMBL" id="CM042034">
    <property type="protein sequence ID" value="KAI3761377.1"/>
    <property type="molecule type" value="Genomic_DNA"/>
</dbReference>
<gene>
    <name evidence="1" type="ORF">L1987_51791</name>
</gene>